<dbReference type="EMBL" id="JAEVLS010000005">
    <property type="protein sequence ID" value="MBM0107134.1"/>
    <property type="molecule type" value="Genomic_DNA"/>
</dbReference>
<reference evidence="1 2" key="1">
    <citation type="journal article" date="2021" name="Int. J. Syst. Evol. Microbiol.">
        <title>Steroidobacter gossypii sp. nov., isolated from soil of cotton cropping field.</title>
        <authorList>
            <person name="Huang R."/>
            <person name="Yang S."/>
            <person name="Zhen C."/>
            <person name="Liu W."/>
        </authorList>
    </citation>
    <scope>NUCLEOTIDE SEQUENCE [LARGE SCALE GENOMIC DNA]</scope>
    <source>
        <strain evidence="1 2">S1-65</strain>
    </source>
</reference>
<name>A0ABS1X1N5_9GAMM</name>
<dbReference type="Proteomes" id="UP000661077">
    <property type="component" value="Unassembled WGS sequence"/>
</dbReference>
<organism evidence="1 2">
    <name type="scientific">Steroidobacter gossypii</name>
    <dbReference type="NCBI Taxonomy" id="2805490"/>
    <lineage>
        <taxon>Bacteria</taxon>
        <taxon>Pseudomonadati</taxon>
        <taxon>Pseudomonadota</taxon>
        <taxon>Gammaproteobacteria</taxon>
        <taxon>Steroidobacterales</taxon>
        <taxon>Steroidobacteraceae</taxon>
        <taxon>Steroidobacter</taxon>
    </lineage>
</organism>
<gene>
    <name evidence="1" type="ORF">JM946_20555</name>
</gene>
<evidence type="ECO:0000313" key="1">
    <source>
        <dbReference type="EMBL" id="MBM0107134.1"/>
    </source>
</evidence>
<keyword evidence="2" id="KW-1185">Reference proteome</keyword>
<evidence type="ECO:0000313" key="2">
    <source>
        <dbReference type="Proteomes" id="UP000661077"/>
    </source>
</evidence>
<dbReference type="RefSeq" id="WP_203169255.1">
    <property type="nucleotide sequence ID" value="NZ_JAEVLS010000005.1"/>
</dbReference>
<sequence length="106" mass="12007">MKKRIKLSTRSDHPTAVKLKLDKGFQPCSAELGDELYPNGAFEFNITRVLPFVEANVDRFPIESIGVVDIPNYGSENLDEQAIRTADLIRPILLAEKLDRWPPPRC</sequence>
<accession>A0ABS1X1N5</accession>
<protein>
    <submittedName>
        <fullName evidence="1">Uncharacterized protein</fullName>
    </submittedName>
</protein>
<proteinExistence type="predicted"/>
<comment type="caution">
    <text evidence="1">The sequence shown here is derived from an EMBL/GenBank/DDBJ whole genome shotgun (WGS) entry which is preliminary data.</text>
</comment>